<organism evidence="2 3">
    <name type="scientific">Butyrivibrio fibrisolvens</name>
    <dbReference type="NCBI Taxonomy" id="831"/>
    <lineage>
        <taxon>Bacteria</taxon>
        <taxon>Bacillati</taxon>
        <taxon>Bacillota</taxon>
        <taxon>Clostridia</taxon>
        <taxon>Lachnospirales</taxon>
        <taxon>Lachnospiraceae</taxon>
        <taxon>Butyrivibrio</taxon>
    </lineage>
</organism>
<name>A0A1H9TIL2_BUTFI</name>
<protein>
    <submittedName>
        <fullName evidence="2">Uncharacterized protein</fullName>
    </submittedName>
</protein>
<dbReference type="OrthoDB" id="1998815at2"/>
<reference evidence="2 3" key="1">
    <citation type="submission" date="2016-10" db="EMBL/GenBank/DDBJ databases">
        <authorList>
            <person name="de Groot N.N."/>
        </authorList>
    </citation>
    <scope>NUCLEOTIDE SEQUENCE [LARGE SCALE GENOMIC DNA]</scope>
    <source>
        <strain evidence="2 3">AR40</strain>
    </source>
</reference>
<dbReference type="EMBL" id="FOGJ01000015">
    <property type="protein sequence ID" value="SER97001.1"/>
    <property type="molecule type" value="Genomic_DNA"/>
</dbReference>
<dbReference type="eggNOG" id="ENOG50330RA">
    <property type="taxonomic scope" value="Bacteria"/>
</dbReference>
<proteinExistence type="predicted"/>
<evidence type="ECO:0000313" key="1">
    <source>
        <dbReference type="EMBL" id="PWT29031.1"/>
    </source>
</evidence>
<reference evidence="1 4" key="2">
    <citation type="submission" date="2017-09" db="EMBL/GenBank/DDBJ databases">
        <title>High-quality draft genome sequence of Butyrivibrio fibrisolvens INBov1, isolated from cow rumen.</title>
        <authorList>
            <person name="Rodriguez Hernaez J."/>
            <person name="Rivarola M."/>
            <person name="Paniego N."/>
            <person name="Cravero S."/>
            <person name="Ceron Cucchi M."/>
            <person name="Martinez M.C."/>
        </authorList>
    </citation>
    <scope>NUCLEOTIDE SEQUENCE [LARGE SCALE GENOMIC DNA]</scope>
    <source>
        <strain evidence="1 4">INBov1</strain>
    </source>
</reference>
<gene>
    <name evidence="1" type="ORF">CPT75_18845</name>
    <name evidence="2" type="ORF">SAMN04487884_11518</name>
</gene>
<dbReference type="RefSeq" id="WP_022757848.1">
    <property type="nucleotide sequence ID" value="NZ_CM009896.1"/>
</dbReference>
<sequence>MNKSKSVRSIIKKAVSIIIVTAFTMIMFFESTSIVSRAEDPYEILLSATTVYNGVDYSAEYDAYCYYMNYADIRAAFGMDPYALIMHYALYGRFEGRIANRLIATEEVVVPSGDDSVSVIDINKHDNGGMSAKQEQIARSKASQIATEIKKAAANYTPKKGTGVEVLECAYAAGIVQAYCNDGTYTTSGKNYRTAYGVFVAREYSSEGATRALGLILDYLGIRWEHANIGTYADQWCRVIVDGQEGFADGINGVAGYGKSSLEGGDGKEISYADVRAMFSVY</sequence>
<dbReference type="Proteomes" id="UP000182584">
    <property type="component" value="Unassembled WGS sequence"/>
</dbReference>
<dbReference type="AlphaFoldDB" id="A0A1H9TIL2"/>
<accession>A0A1H9TIL2</accession>
<evidence type="ECO:0000313" key="4">
    <source>
        <dbReference type="Proteomes" id="UP000245488"/>
    </source>
</evidence>
<keyword evidence="4" id="KW-1185">Reference proteome</keyword>
<evidence type="ECO:0000313" key="3">
    <source>
        <dbReference type="Proteomes" id="UP000182584"/>
    </source>
</evidence>
<evidence type="ECO:0000313" key="2">
    <source>
        <dbReference type="EMBL" id="SER97001.1"/>
    </source>
</evidence>
<dbReference type="Proteomes" id="UP000245488">
    <property type="component" value="Chromosome"/>
</dbReference>
<dbReference type="EMBL" id="NXNG01000001">
    <property type="protein sequence ID" value="PWT29031.1"/>
    <property type="molecule type" value="Genomic_DNA"/>
</dbReference>